<dbReference type="Proteomes" id="UP001162992">
    <property type="component" value="Chromosome 22"/>
</dbReference>
<comment type="caution">
    <text evidence="1">The sequence shown here is derived from an EMBL/GenBank/DDBJ whole genome shotgun (WGS) entry which is preliminary data.</text>
</comment>
<accession>A0ACC2AFZ7</accession>
<name>A0ACC2AFZ7_DIPCM</name>
<sequence length="354" mass="40028">MSDCSDSISLDMVTMPWAGQGQMIQTCHGPLFVTVCGDQEKPALITYPDLALDCASCYQGLFSCPQASSLLFRNFCVYHIDPPGHEIGAAVILSEQPTLSVQDLAEQVEDVCKFFGLHEVICLGVTAGAYILTLFALKNKERVQGLILVSPLCRSPSWTEWLYNKALVNLLYFWGMCNFVKETLLQRYFSQEINESKVTESHIVPSFSRVLDQRRSRNVMRFLQAIHERQDLTAELKNLRCRTLIFVGEQSPFYDEAIYINSAMDRRFNALVEVQACGSLVTEEQPHSMLVPIEYFLMGYEFYKPLHLFCQSSTPTSPLSPPCVSPELLSPESLGLKLKPIKTRVSLDEYSMEE</sequence>
<reference evidence="2" key="1">
    <citation type="journal article" date="2024" name="Proc. Natl. Acad. Sci. U.S.A.">
        <title>Extraordinary preservation of gene collinearity over three hundred million years revealed in homosporous lycophytes.</title>
        <authorList>
            <person name="Li C."/>
            <person name="Wickell D."/>
            <person name="Kuo L.Y."/>
            <person name="Chen X."/>
            <person name="Nie B."/>
            <person name="Liao X."/>
            <person name="Peng D."/>
            <person name="Ji J."/>
            <person name="Jenkins J."/>
            <person name="Williams M."/>
            <person name="Shu S."/>
            <person name="Plott C."/>
            <person name="Barry K."/>
            <person name="Rajasekar S."/>
            <person name="Grimwood J."/>
            <person name="Han X."/>
            <person name="Sun S."/>
            <person name="Hou Z."/>
            <person name="He W."/>
            <person name="Dai G."/>
            <person name="Sun C."/>
            <person name="Schmutz J."/>
            <person name="Leebens-Mack J.H."/>
            <person name="Li F.W."/>
            <person name="Wang L."/>
        </authorList>
    </citation>
    <scope>NUCLEOTIDE SEQUENCE [LARGE SCALE GENOMIC DNA]</scope>
    <source>
        <strain evidence="2">cv. PW_Plant_1</strain>
    </source>
</reference>
<protein>
    <submittedName>
        <fullName evidence="1">Uncharacterized protein</fullName>
    </submittedName>
</protein>
<dbReference type="EMBL" id="CM055113">
    <property type="protein sequence ID" value="KAJ7516505.1"/>
    <property type="molecule type" value="Genomic_DNA"/>
</dbReference>
<gene>
    <name evidence="1" type="ORF">O6H91_22G060700</name>
</gene>
<organism evidence="1 2">
    <name type="scientific">Diphasiastrum complanatum</name>
    <name type="common">Issler's clubmoss</name>
    <name type="synonym">Lycopodium complanatum</name>
    <dbReference type="NCBI Taxonomy" id="34168"/>
    <lineage>
        <taxon>Eukaryota</taxon>
        <taxon>Viridiplantae</taxon>
        <taxon>Streptophyta</taxon>
        <taxon>Embryophyta</taxon>
        <taxon>Tracheophyta</taxon>
        <taxon>Lycopodiopsida</taxon>
        <taxon>Lycopodiales</taxon>
        <taxon>Lycopodiaceae</taxon>
        <taxon>Lycopodioideae</taxon>
        <taxon>Diphasiastrum</taxon>
    </lineage>
</organism>
<proteinExistence type="predicted"/>
<evidence type="ECO:0000313" key="1">
    <source>
        <dbReference type="EMBL" id="KAJ7516505.1"/>
    </source>
</evidence>
<evidence type="ECO:0000313" key="2">
    <source>
        <dbReference type="Proteomes" id="UP001162992"/>
    </source>
</evidence>
<keyword evidence="2" id="KW-1185">Reference proteome</keyword>